<dbReference type="EMBL" id="JAQQAL010000040">
    <property type="protein sequence ID" value="MDC7228077.1"/>
    <property type="molecule type" value="Genomic_DNA"/>
</dbReference>
<dbReference type="InterPro" id="IPR000873">
    <property type="entry name" value="AMP-dep_synth/lig_dom"/>
</dbReference>
<dbReference type="PROSITE" id="PS00455">
    <property type="entry name" value="AMP_BINDING"/>
    <property type="match status" value="1"/>
</dbReference>
<dbReference type="Pfam" id="PF00501">
    <property type="entry name" value="AMP-binding"/>
    <property type="match status" value="1"/>
</dbReference>
<dbReference type="Gene3D" id="3.40.50.12780">
    <property type="entry name" value="N-terminal domain of ligase-like"/>
    <property type="match status" value="1"/>
</dbReference>
<dbReference type="Pfam" id="PF23562">
    <property type="entry name" value="AMP-binding_C_3"/>
    <property type="match status" value="1"/>
</dbReference>
<dbReference type="InterPro" id="IPR045851">
    <property type="entry name" value="AMP-bd_C_sf"/>
</dbReference>
<comment type="caution">
    <text evidence="2">The sequence shown here is derived from an EMBL/GenBank/DDBJ whole genome shotgun (WGS) entry which is preliminary data.</text>
</comment>
<accession>A0AAJ1MKR3</accession>
<dbReference type="SUPFAM" id="SSF56801">
    <property type="entry name" value="Acetyl-CoA synthetase-like"/>
    <property type="match status" value="1"/>
</dbReference>
<evidence type="ECO:0000259" key="1">
    <source>
        <dbReference type="Pfam" id="PF00501"/>
    </source>
</evidence>
<dbReference type="Proteomes" id="UP001221217">
    <property type="component" value="Unassembled WGS sequence"/>
</dbReference>
<organism evidence="2 3">
    <name type="scientific">Candidatus Thalassospirochaeta sargassi</name>
    <dbReference type="NCBI Taxonomy" id="3119039"/>
    <lineage>
        <taxon>Bacteria</taxon>
        <taxon>Pseudomonadati</taxon>
        <taxon>Spirochaetota</taxon>
        <taxon>Spirochaetia</taxon>
        <taxon>Spirochaetales</taxon>
        <taxon>Spirochaetaceae</taxon>
        <taxon>Candidatus Thalassospirochaeta</taxon>
    </lineage>
</organism>
<dbReference type="PANTHER" id="PTHR24096">
    <property type="entry name" value="LONG-CHAIN-FATTY-ACID--COA LIGASE"/>
    <property type="match status" value="1"/>
</dbReference>
<evidence type="ECO:0000313" key="3">
    <source>
        <dbReference type="Proteomes" id="UP001221217"/>
    </source>
</evidence>
<evidence type="ECO:0000313" key="2">
    <source>
        <dbReference type="EMBL" id="MDC7228077.1"/>
    </source>
</evidence>
<feature type="domain" description="AMP-dependent synthetase/ligase" evidence="1">
    <location>
        <begin position="19"/>
        <end position="403"/>
    </location>
</feature>
<sequence>MLERNFVKTIENSLKDNWEQPCFSDFEADPHSYRDIAESMLIFHEVFRKCGIKKGDKLAVCGKNSVNWVKCYLATVTYGAVIVPILPDFHGDDITNIINHSESKIFFADEAIWKKLNVKDLPALEVGGNLDDFHVFMTKGSINDGVIAEARGVITERYKDGLKKEDVIFDEIPNGELAGILYTSGTTGFSKGVMLSHNSLMANVDYAQKSIPVKAKDTIVNFLPLAHCFGAAFDFLFPFATGCHITFLPRLTPQLILKAMDDIKPRLILSVPLLIEKIYFKQLKPILSKGYAQIPGIKQLLEKIIAGKLNKTFGGNFISIVIGAAAFNPEVEAFLTKIKFRFTVGYGMTECGPLISYMPWNVYKSGSAGKLIFHLEAKLDNPDPETGQGELCVKGENVMLGYYKNDEATKETIDAEGWLHTGDMVTLDEDQVVTIKGRCKNMLLGSGGQNIYPEEIEARLNNHDIVSDALVIDRDGKVTAILYPDPDFAKAANLTADGIKEEIEKAVRAVDRELPLYSKIINFEIREEEFEKTPTSKIKRFLYK</sequence>
<gene>
    <name evidence="2" type="ORF">PQJ61_15040</name>
</gene>
<name>A0AAJ1MKR3_9SPIO</name>
<dbReference type="AlphaFoldDB" id="A0AAJ1MKR3"/>
<protein>
    <submittedName>
        <fullName evidence="2">AMP-binding protein</fullName>
    </submittedName>
</protein>
<dbReference type="InterPro" id="IPR020845">
    <property type="entry name" value="AMP-binding_CS"/>
</dbReference>
<dbReference type="GO" id="GO:0016405">
    <property type="term" value="F:CoA-ligase activity"/>
    <property type="evidence" value="ECO:0007669"/>
    <property type="project" value="TreeGrafter"/>
</dbReference>
<dbReference type="Gene3D" id="3.30.300.30">
    <property type="match status" value="1"/>
</dbReference>
<dbReference type="InterPro" id="IPR042099">
    <property type="entry name" value="ANL_N_sf"/>
</dbReference>
<dbReference type="PANTHER" id="PTHR24096:SF420">
    <property type="entry name" value="LONG-CHAIN-FATTY-ACID--COA LIGASE-RELATED"/>
    <property type="match status" value="1"/>
</dbReference>
<reference evidence="2 3" key="1">
    <citation type="submission" date="2022-12" db="EMBL/GenBank/DDBJ databases">
        <title>Metagenome assembled genome from gulf of manar.</title>
        <authorList>
            <person name="Kohli P."/>
            <person name="Pk S."/>
            <person name="Venkata Ramana C."/>
            <person name="Sasikala C."/>
        </authorList>
    </citation>
    <scope>NUCLEOTIDE SEQUENCE [LARGE SCALE GENOMIC DNA]</scope>
    <source>
        <strain evidence="2">JB008</strain>
    </source>
</reference>
<proteinExistence type="predicted"/>